<evidence type="ECO:0000313" key="3">
    <source>
        <dbReference type="EMBL" id="MDV7014872.1"/>
    </source>
</evidence>
<feature type="compositionally biased region" description="Pro residues" evidence="1">
    <location>
        <begin position="139"/>
        <end position="154"/>
    </location>
</feature>
<comment type="caution">
    <text evidence="3">The sequence shown here is derived from an EMBL/GenBank/DDBJ whole genome shotgun (WGS) entry which is preliminary data.</text>
</comment>
<gene>
    <name evidence="3" type="ORF">R4F53_21535</name>
</gene>
<dbReference type="EMBL" id="JAWLLD010000029">
    <property type="protein sequence ID" value="MDV7014872.1"/>
    <property type="molecule type" value="Genomic_DNA"/>
</dbReference>
<organism evidence="3 4">
    <name type="scientific">Mycobacterium intracellulare</name>
    <dbReference type="NCBI Taxonomy" id="1767"/>
    <lineage>
        <taxon>Bacteria</taxon>
        <taxon>Bacillati</taxon>
        <taxon>Actinomycetota</taxon>
        <taxon>Actinomycetes</taxon>
        <taxon>Mycobacteriales</taxon>
        <taxon>Mycobacteriaceae</taxon>
        <taxon>Mycobacterium</taxon>
        <taxon>Mycobacterium avium complex (MAC)</taxon>
    </lineage>
</organism>
<dbReference type="SUPFAM" id="SSF52540">
    <property type="entry name" value="P-loop containing nucleoside triphosphate hydrolases"/>
    <property type="match status" value="1"/>
</dbReference>
<dbReference type="InterPro" id="IPR050625">
    <property type="entry name" value="ParA/MinD_ATPase"/>
</dbReference>
<dbReference type="GO" id="GO:0005524">
    <property type="term" value="F:ATP binding"/>
    <property type="evidence" value="ECO:0007669"/>
    <property type="project" value="TreeGrafter"/>
</dbReference>
<proteinExistence type="predicted"/>
<reference evidence="3" key="1">
    <citation type="submission" date="2023-10" db="EMBL/GenBank/DDBJ databases">
        <title>Characterization and genome sequence of Mycobacterium intracellulare ABSURDO, a novel pathogenic isolate with three colony morphotypes that vary in growth and acid-fastness.</title>
        <authorList>
            <person name="Jude B.A."/>
            <person name="Robinson R.T."/>
        </authorList>
    </citation>
    <scope>NUCLEOTIDE SEQUENCE</scope>
    <source>
        <strain evidence="3">ABSURDO Component B</strain>
    </source>
</reference>
<dbReference type="GO" id="GO:0005829">
    <property type="term" value="C:cytosol"/>
    <property type="evidence" value="ECO:0007669"/>
    <property type="project" value="TreeGrafter"/>
</dbReference>
<dbReference type="PANTHER" id="PTHR43384:SF14">
    <property type="entry name" value="ESX-1 SECRETION-ASSOCIATED PROTEIN ESPI"/>
    <property type="match status" value="1"/>
</dbReference>
<feature type="compositionally biased region" description="Pro residues" evidence="1">
    <location>
        <begin position="44"/>
        <end position="62"/>
    </location>
</feature>
<dbReference type="Pfam" id="PF01656">
    <property type="entry name" value="CbiA"/>
    <property type="match status" value="1"/>
</dbReference>
<sequence length="501" mass="54188">MTDNSDFMSRYLPPENPEQQREPAAPSEERTEEVSLSEVRLPEPAAPPPPEVPSPQLPPPPVGNYEFAPPSQESGAPQGGWPPAPEAPSPTGGAEGVHPGPPPPVPFGSDQPSFAPPPQGAHPNAVPWSRAPGVDFAPPSGPNRQQPPPIPPRPQFDQRTQAPPQRWTPPSVDPLERWAPRADLQSAGAPRTRHVQVEEVVKRRREPAEMGWRKAVYVGTGGLVNLGAGPHERQLRDWKARVTSNIPGNYQIASISVKGGVGKTRVTAGVGTVFADERKQPVIAIDADTTYGGLGRFVDPKALRSIGDLLAAKDVVVDYPKARHFTGQNRQGLEVLPGNQNVANPMELSKKVFYDTVELTRRFYQLALVDCGAEVETEFFKTVLSNTDALMIIGSCNAEGGLAIETTVDWLAARNGHELLKRSVIVLNDIHDCATKAFITHITETVGPRVRSVKTIPWDPHLRDADTLDFAALHKRTRLAFLELAAELADGFPTAAGARSA</sequence>
<protein>
    <submittedName>
        <fullName evidence="3">MinD/ParA family protein</fullName>
    </submittedName>
</protein>
<evidence type="ECO:0000313" key="4">
    <source>
        <dbReference type="Proteomes" id="UP001187143"/>
    </source>
</evidence>
<evidence type="ECO:0000259" key="2">
    <source>
        <dbReference type="Pfam" id="PF01656"/>
    </source>
</evidence>
<dbReference type="AlphaFoldDB" id="A0AAE4RL26"/>
<dbReference type="InterPro" id="IPR002586">
    <property type="entry name" value="CobQ/CobB/MinD/ParA_Nub-bd_dom"/>
</dbReference>
<dbReference type="PANTHER" id="PTHR43384">
    <property type="entry name" value="SEPTUM SITE-DETERMINING PROTEIN MIND HOMOLOG, CHLOROPLASTIC-RELATED"/>
    <property type="match status" value="1"/>
</dbReference>
<feature type="region of interest" description="Disordered" evidence="1">
    <location>
        <begin position="1"/>
        <end position="176"/>
    </location>
</feature>
<feature type="domain" description="CobQ/CobB/MinD/ParA nucleotide binding" evidence="2">
    <location>
        <begin position="252"/>
        <end position="465"/>
    </location>
</feature>
<dbReference type="GO" id="GO:0009898">
    <property type="term" value="C:cytoplasmic side of plasma membrane"/>
    <property type="evidence" value="ECO:0007669"/>
    <property type="project" value="TreeGrafter"/>
</dbReference>
<dbReference type="GO" id="GO:0051782">
    <property type="term" value="P:negative regulation of cell division"/>
    <property type="evidence" value="ECO:0007669"/>
    <property type="project" value="TreeGrafter"/>
</dbReference>
<dbReference type="RefSeq" id="WP_317728561.1">
    <property type="nucleotide sequence ID" value="NZ_JAWLLC010000027.1"/>
</dbReference>
<dbReference type="InterPro" id="IPR027417">
    <property type="entry name" value="P-loop_NTPase"/>
</dbReference>
<evidence type="ECO:0000256" key="1">
    <source>
        <dbReference type="SAM" id="MobiDB-lite"/>
    </source>
</evidence>
<accession>A0AAE4RL26</accession>
<name>A0AAE4RL26_MYCIT</name>
<dbReference type="Gene3D" id="3.40.50.300">
    <property type="entry name" value="P-loop containing nucleotide triphosphate hydrolases"/>
    <property type="match status" value="1"/>
</dbReference>
<dbReference type="Proteomes" id="UP001187143">
    <property type="component" value="Unassembled WGS sequence"/>
</dbReference>
<dbReference type="GO" id="GO:0016887">
    <property type="term" value="F:ATP hydrolysis activity"/>
    <property type="evidence" value="ECO:0007669"/>
    <property type="project" value="TreeGrafter"/>
</dbReference>